<gene>
    <name evidence="3" type="ORF">OSTQU699_LOCUS7100</name>
</gene>
<dbReference type="PROSITE" id="PS50800">
    <property type="entry name" value="SAP"/>
    <property type="match status" value="2"/>
</dbReference>
<evidence type="ECO:0000259" key="2">
    <source>
        <dbReference type="PROSITE" id="PS50800"/>
    </source>
</evidence>
<dbReference type="Pfam" id="PF02037">
    <property type="entry name" value="SAP"/>
    <property type="match status" value="1"/>
</dbReference>
<comment type="caution">
    <text evidence="3">The sequence shown here is derived from an EMBL/GenBank/DDBJ whole genome shotgun (WGS) entry which is preliminary data.</text>
</comment>
<dbReference type="InterPro" id="IPR003034">
    <property type="entry name" value="SAP_dom"/>
</dbReference>
<sequence length="1564" mass="172926">MDELWVNLDEKDRQLLDQPDSPQYYALEAGKDGTEDGEDLEGRRSRVALIQQLSMLNVAELKKELRDRGAAVGGRKMELVSRLATIVQEGQSEGQDRQLGLGRAAEPEAVLSRWSVDALQEFLRSRGATFSGSYSELLEKARSLLQMETRRSDATWEDVETLLQKQFEAHQPNKLTTEELRQRVQDYGLGLEASSRNRQDMLSALEAAIAQEAEEASNARLMADGQVGTLIMEWFQCEKDALKEGTMLAKIEDMQAAELIFELDSRGLSTRGSEAVLRKQLEVFLMEDLQISNKAILALAMNLSENVLALDHSKIQAELEIRGFSLLGNEAAQRDLLVCQLAEEIKLHLGPVWKMEDVKDLPETYEVPQLQQETVQSRAAEPKDPLITVGILFGGPGPGAQASLESAWTLMGHLQASFIGDEQPEKSDEQDEQAEEGSGSKAGIKVVPYFVDEDGKFHRLSTAELYACTLCGTGVSGHGLGQQLQSWEEFVSDVRKGVDVIFPVIPGEYGELGELRNMLKASGVSFIGTHSAHAHTAANKYRMNKRLQQAGFPVWPVYKLDKEDNQAEHRVGWWQGIQRWCQYLQRPPKESQFVVGPAVADSRECSTVEMGLSEAVKKARALLTEGQTDCAVIEPAMDWSNCRQFSVAVLDTKVGPIALPPTEHQSIDEDLLQPLTSQIRHCTPPKLDGSTVMSIRKGAAKAFKELGLRDYALFHGYILMHEEPEDPDKPVELPTPRPIPKEPFGLSPEDRFAPDEEAEIAGIAAEAREEQEAFRRSLVEEGDVEWEGKALFPMNEEIVEAYEKRWHEVLVEEAGTDKDGEPVFVGYGVNGAEAIDGGDDETDHSSGFLPTVDLDRVDPSFVCDQDGFTILFSSVSTTGGLEPCGQLFQQAARVGIPHSSLLRHLLNLWLTREGRPEIPTLEAEPFNLNPLLPHMYPVPDLDEVDEEGMTLREAYETLPYELKTRGVQQLLSQGGDFADEASVSGAAEPAEQPLQVWVLFGGDTTGRQVSLRSGVNAWLKLRQFPDVMVFPFLLVPDFALLRDPERLKALRAEQKRFLDMNVPEDQLPKELQSSYIRNPDLEDGELDFRGIWCLPYHAALQDTVEEMIATAEYTQKMETTSEHSRHPYMETGRGVQMQTQLELYSAGFEGVGGLWGGDPNDFGAPPRFMFLEDFASEAKQVGAVVHLSIHGGIGSDGTLQQYLDERDVMYTGPSSTACGLCSDRAEATSALLELEDDGVTVLPNEVVLTADLVNLIEDDAAVEEFLRKLLKGVGEPEALCIKPQPSEMGAGVAKLECAHDLKMFAKALRDRDYVFTGQRLSRGHPTVVLPDPLPSKFVVEPFISAEDSSPWIEVVFGLLGDLGQMRAFTPSMILHKDWVRLSLEHRFLKGHVPSVTPPPADLVRPEVVKAARLRMESVADRFGLKGVACISAFMHTETGEVIVEDVNPAPNLSAHSVLVQQALLEDDPVLPEELFRQVVQLAYTPSRYLAGDNPGMDGADWEDYTYESLRPEVAPGEWDIPQGGGWGLPDTADDEWAGDMSDDDRVTSTSGMNQRAGPSGSGQA</sequence>
<dbReference type="InterPro" id="IPR016185">
    <property type="entry name" value="PreATP-grasp_dom_sf"/>
</dbReference>
<feature type="compositionally biased region" description="Acidic residues" evidence="1">
    <location>
        <begin position="1531"/>
        <end position="1542"/>
    </location>
</feature>
<feature type="region of interest" description="Disordered" evidence="1">
    <location>
        <begin position="421"/>
        <end position="440"/>
    </location>
</feature>
<dbReference type="PANTHER" id="PTHR23132:SF0">
    <property type="entry name" value="D-ALANINE-D-ALANINE LIGASE FAMILY"/>
    <property type="match status" value="1"/>
</dbReference>
<protein>
    <recommendedName>
        <fullName evidence="2">SAP domain-containing protein</fullName>
    </recommendedName>
</protein>
<dbReference type="GO" id="GO:0008716">
    <property type="term" value="F:D-alanine-D-alanine ligase activity"/>
    <property type="evidence" value="ECO:0007669"/>
    <property type="project" value="TreeGrafter"/>
</dbReference>
<proteinExistence type="predicted"/>
<dbReference type="Gene3D" id="3.30.1490.20">
    <property type="entry name" value="ATP-grasp fold, A domain"/>
    <property type="match status" value="1"/>
</dbReference>
<name>A0A8S1J1X5_9CHLO</name>
<feature type="region of interest" description="Disordered" evidence="1">
    <location>
        <begin position="1516"/>
        <end position="1564"/>
    </location>
</feature>
<dbReference type="InterPro" id="IPR036361">
    <property type="entry name" value="SAP_dom_sf"/>
</dbReference>
<dbReference type="InterPro" id="IPR013815">
    <property type="entry name" value="ATP_grasp_subdomain_1"/>
</dbReference>
<feature type="region of interest" description="Disordered" evidence="1">
    <location>
        <begin position="17"/>
        <end position="39"/>
    </location>
</feature>
<dbReference type="SUPFAM" id="SSF56059">
    <property type="entry name" value="Glutathione synthetase ATP-binding domain-like"/>
    <property type="match status" value="1"/>
</dbReference>
<dbReference type="PANTHER" id="PTHR23132">
    <property type="entry name" value="D-ALANINE--D-ALANINE LIGASE"/>
    <property type="match status" value="1"/>
</dbReference>
<feature type="domain" description="SAP" evidence="2">
    <location>
        <begin position="53"/>
        <end position="87"/>
    </location>
</feature>
<evidence type="ECO:0000313" key="4">
    <source>
        <dbReference type="Proteomes" id="UP000708148"/>
    </source>
</evidence>
<accession>A0A8S1J1X5</accession>
<dbReference type="Gene3D" id="1.10.720.30">
    <property type="entry name" value="SAP domain"/>
    <property type="match status" value="1"/>
</dbReference>
<dbReference type="Gene3D" id="3.30.470.20">
    <property type="entry name" value="ATP-grasp fold, B domain"/>
    <property type="match status" value="2"/>
</dbReference>
<dbReference type="Proteomes" id="UP000708148">
    <property type="component" value="Unassembled WGS sequence"/>
</dbReference>
<dbReference type="EMBL" id="CAJHUC010001623">
    <property type="protein sequence ID" value="CAD7701743.1"/>
    <property type="molecule type" value="Genomic_DNA"/>
</dbReference>
<keyword evidence="4" id="KW-1185">Reference proteome</keyword>
<dbReference type="SUPFAM" id="SSF52440">
    <property type="entry name" value="PreATP-grasp domain"/>
    <property type="match status" value="2"/>
</dbReference>
<evidence type="ECO:0000256" key="1">
    <source>
        <dbReference type="SAM" id="MobiDB-lite"/>
    </source>
</evidence>
<dbReference type="Gene3D" id="3.40.50.20">
    <property type="match status" value="2"/>
</dbReference>
<dbReference type="SUPFAM" id="SSF68906">
    <property type="entry name" value="SAP domain"/>
    <property type="match status" value="1"/>
</dbReference>
<dbReference type="GO" id="GO:0005524">
    <property type="term" value="F:ATP binding"/>
    <property type="evidence" value="ECO:0007669"/>
    <property type="project" value="InterPro"/>
</dbReference>
<dbReference type="SMART" id="SM00513">
    <property type="entry name" value="SAP"/>
    <property type="match status" value="3"/>
</dbReference>
<reference evidence="3" key="1">
    <citation type="submission" date="2020-12" db="EMBL/GenBank/DDBJ databases">
        <authorList>
            <person name="Iha C."/>
        </authorList>
    </citation>
    <scope>NUCLEOTIDE SEQUENCE</scope>
</reference>
<dbReference type="OrthoDB" id="511314at2759"/>
<evidence type="ECO:0000313" key="3">
    <source>
        <dbReference type="EMBL" id="CAD7701743.1"/>
    </source>
</evidence>
<organism evidence="3 4">
    <name type="scientific">Ostreobium quekettii</name>
    <dbReference type="NCBI Taxonomy" id="121088"/>
    <lineage>
        <taxon>Eukaryota</taxon>
        <taxon>Viridiplantae</taxon>
        <taxon>Chlorophyta</taxon>
        <taxon>core chlorophytes</taxon>
        <taxon>Ulvophyceae</taxon>
        <taxon>TCBD clade</taxon>
        <taxon>Bryopsidales</taxon>
        <taxon>Ostreobineae</taxon>
        <taxon>Ostreobiaceae</taxon>
        <taxon>Ostreobium</taxon>
    </lineage>
</organism>
<feature type="compositionally biased region" description="Basic and acidic residues" evidence="1">
    <location>
        <begin position="29"/>
        <end position="39"/>
    </location>
</feature>
<feature type="domain" description="SAP" evidence="2">
    <location>
        <begin position="111"/>
        <end position="145"/>
    </location>
</feature>